<name>A0A5M3MQW7_CONPW</name>
<dbReference type="InterPro" id="IPR027417">
    <property type="entry name" value="P-loop_NTPase"/>
</dbReference>
<dbReference type="OMA" id="CSVYFMP"/>
<protein>
    <recommendedName>
        <fullName evidence="6">DNA mismatch repair proteins mutS family domain-containing protein</fullName>
    </recommendedName>
</protein>
<evidence type="ECO:0000256" key="2">
    <source>
        <dbReference type="ARBA" id="ARBA00022741"/>
    </source>
</evidence>
<sequence>MARRTRARSTGLDASDLENELRGSSPKKVRWQGNVTATTESEKIETIESTEEICESLDRLPGKVCLTVLCRHGRISCAYYHPTESIIYVLEDTQESRQFDNINMVLDQCQPDVVLTSSQSDDDLISLLQGRMEASAGIFQIRPHKEFVAHRGRERFLSLKFLSELEHIECNLQSDDSDNSAPRNAYEFMKQRSANTIDPTMARWNAAIRMANFASVEKSPLCMASIGALLDFLVRERAAGDLDDAGIEGLDVRNVMAMNLDGFMQINADALYSLQVFENESHASIHSDKTKEGLSLFGILDTTRTTLGRALMRTWLLRPSLSTNVIEARHNAVECLMYPQNLPVVSGIAVHLQGIKDIPRVLRTLKAGKAVASDWQKLMKFTYHSAIIRDALVELSRSELVDIIGRLTEALDIGSYKELGNIINNTIDWEESSFAGRVCVRSHIDEELDQRKRVYHGIDSVLSTVAAQISNAVPSNFTPSLNVVYFPQLGYLVCIPMPQSWPETQIQLPDGWTLQSAEMHDMDEHIGDLHPSIVDREIEIIQGLLEQVLGFEDGVIRACDLCAELDCLISFAETSESFNYSRPRMVKESVLWITQGRHPLQEQVVDTFVENDLHIVGGGPNLDHSDNENEDIDGDSTHPASILICTGANACGKSVYLKQAALIQILAQVSLRWSSFVPAKAATLGIVDKIFTRIQTRESVSRVQSAFMIDLNQVSFALRNCTSRSLVLLDEFGKGTAPADGVGLFCGVLKHLLGRRATCPMVIIATHFHEAFRKQLMDRNKVPITFVHMQVLITEDSDTLEDTPSGTPWDEHSSNLGPVTPNAKITYLYRVAPGLSVSSHAAQCAAFFGLPTRVVNRAEYVSELLAEHEIGTLLDEDLDAKERAELEDAESICRDFLAWDLTGDEAMKQTNVKESLHDVLRQTSDTG</sequence>
<dbReference type="InterPro" id="IPR007696">
    <property type="entry name" value="DNA_mismatch_repair_MutS_core"/>
</dbReference>
<evidence type="ECO:0000313" key="7">
    <source>
        <dbReference type="EMBL" id="EIW81045.1"/>
    </source>
</evidence>
<gene>
    <name evidence="7" type="ORF">CONPUDRAFT_90104</name>
</gene>
<keyword evidence="4" id="KW-0238">DNA-binding</keyword>
<dbReference type="PANTHER" id="PTHR11361">
    <property type="entry name" value="DNA MISMATCH REPAIR PROTEIN MUTS FAMILY MEMBER"/>
    <property type="match status" value="1"/>
</dbReference>
<dbReference type="GO" id="GO:0006298">
    <property type="term" value="P:mismatch repair"/>
    <property type="evidence" value="ECO:0007669"/>
    <property type="project" value="InterPro"/>
</dbReference>
<dbReference type="InterPro" id="IPR045076">
    <property type="entry name" value="MutS"/>
</dbReference>
<comment type="caution">
    <text evidence="7">The sequence shown here is derived from an EMBL/GenBank/DDBJ whole genome shotgun (WGS) entry which is preliminary data.</text>
</comment>
<dbReference type="GO" id="GO:0051026">
    <property type="term" value="P:chiasma assembly"/>
    <property type="evidence" value="ECO:0007669"/>
    <property type="project" value="TreeGrafter"/>
</dbReference>
<keyword evidence="3" id="KW-0067">ATP-binding</keyword>
<dbReference type="GO" id="GO:0140664">
    <property type="term" value="F:ATP-dependent DNA damage sensor activity"/>
    <property type="evidence" value="ECO:0007669"/>
    <property type="project" value="InterPro"/>
</dbReference>
<dbReference type="SUPFAM" id="SSF52540">
    <property type="entry name" value="P-loop containing nucleoside triphosphate hydrolases"/>
    <property type="match status" value="1"/>
</dbReference>
<dbReference type="KEGG" id="cput:CONPUDRAFT_90104"/>
<keyword evidence="2" id="KW-0547">Nucleotide-binding</keyword>
<dbReference type="PANTHER" id="PTHR11361:SF20">
    <property type="entry name" value="MUTS PROTEIN HOMOLOG 5"/>
    <property type="match status" value="1"/>
</dbReference>
<proteinExistence type="inferred from homology"/>
<evidence type="ECO:0000259" key="6">
    <source>
        <dbReference type="PROSITE" id="PS00486"/>
    </source>
</evidence>
<dbReference type="Gene3D" id="1.10.1420.10">
    <property type="match status" value="1"/>
</dbReference>
<accession>A0A5M3MQW7</accession>
<dbReference type="EMBL" id="JH711578">
    <property type="protein sequence ID" value="EIW81045.1"/>
    <property type="molecule type" value="Genomic_DNA"/>
</dbReference>
<dbReference type="RefSeq" id="XP_007768480.1">
    <property type="nucleotide sequence ID" value="XM_007770290.1"/>
</dbReference>
<comment type="similarity">
    <text evidence="1">Belongs to the DNA mismatch repair MutS family.</text>
</comment>
<evidence type="ECO:0000256" key="3">
    <source>
        <dbReference type="ARBA" id="ARBA00022840"/>
    </source>
</evidence>
<dbReference type="SMART" id="SM00534">
    <property type="entry name" value="MUTSac"/>
    <property type="match status" value="1"/>
</dbReference>
<organism evidence="7 8">
    <name type="scientific">Coniophora puteana (strain RWD-64-598)</name>
    <name type="common">Brown rot fungus</name>
    <dbReference type="NCBI Taxonomy" id="741705"/>
    <lineage>
        <taxon>Eukaryota</taxon>
        <taxon>Fungi</taxon>
        <taxon>Dikarya</taxon>
        <taxon>Basidiomycota</taxon>
        <taxon>Agaricomycotina</taxon>
        <taxon>Agaricomycetes</taxon>
        <taxon>Agaricomycetidae</taxon>
        <taxon>Boletales</taxon>
        <taxon>Coniophorineae</taxon>
        <taxon>Coniophoraceae</taxon>
        <taxon>Coniophora</taxon>
    </lineage>
</organism>
<dbReference type="GO" id="GO:0030983">
    <property type="term" value="F:mismatched DNA binding"/>
    <property type="evidence" value="ECO:0007669"/>
    <property type="project" value="InterPro"/>
</dbReference>
<dbReference type="AlphaFoldDB" id="A0A5M3MQW7"/>
<reference evidence="8" key="1">
    <citation type="journal article" date="2012" name="Science">
        <title>The Paleozoic origin of enzymatic lignin decomposition reconstructed from 31 fungal genomes.</title>
        <authorList>
            <person name="Floudas D."/>
            <person name="Binder M."/>
            <person name="Riley R."/>
            <person name="Barry K."/>
            <person name="Blanchette R.A."/>
            <person name="Henrissat B."/>
            <person name="Martinez A.T."/>
            <person name="Otillar R."/>
            <person name="Spatafora J.W."/>
            <person name="Yadav J.S."/>
            <person name="Aerts A."/>
            <person name="Benoit I."/>
            <person name="Boyd A."/>
            <person name="Carlson A."/>
            <person name="Copeland A."/>
            <person name="Coutinho P.M."/>
            <person name="de Vries R.P."/>
            <person name="Ferreira P."/>
            <person name="Findley K."/>
            <person name="Foster B."/>
            <person name="Gaskell J."/>
            <person name="Glotzer D."/>
            <person name="Gorecki P."/>
            <person name="Heitman J."/>
            <person name="Hesse C."/>
            <person name="Hori C."/>
            <person name="Igarashi K."/>
            <person name="Jurgens J.A."/>
            <person name="Kallen N."/>
            <person name="Kersten P."/>
            <person name="Kohler A."/>
            <person name="Kuees U."/>
            <person name="Kumar T.K.A."/>
            <person name="Kuo A."/>
            <person name="LaButti K."/>
            <person name="Larrondo L.F."/>
            <person name="Lindquist E."/>
            <person name="Ling A."/>
            <person name="Lombard V."/>
            <person name="Lucas S."/>
            <person name="Lundell T."/>
            <person name="Martin R."/>
            <person name="McLaughlin D.J."/>
            <person name="Morgenstern I."/>
            <person name="Morin E."/>
            <person name="Murat C."/>
            <person name="Nagy L.G."/>
            <person name="Nolan M."/>
            <person name="Ohm R.A."/>
            <person name="Patyshakuliyeva A."/>
            <person name="Rokas A."/>
            <person name="Ruiz-Duenas F.J."/>
            <person name="Sabat G."/>
            <person name="Salamov A."/>
            <person name="Samejima M."/>
            <person name="Schmutz J."/>
            <person name="Slot J.C."/>
            <person name="St John F."/>
            <person name="Stenlid J."/>
            <person name="Sun H."/>
            <person name="Sun S."/>
            <person name="Syed K."/>
            <person name="Tsang A."/>
            <person name="Wiebenga A."/>
            <person name="Young D."/>
            <person name="Pisabarro A."/>
            <person name="Eastwood D.C."/>
            <person name="Martin F."/>
            <person name="Cullen D."/>
            <person name="Grigoriev I.V."/>
            <person name="Hibbett D.S."/>
        </authorList>
    </citation>
    <scope>NUCLEOTIDE SEQUENCE [LARGE SCALE GENOMIC DNA]</scope>
    <source>
        <strain evidence="8">RWD-64-598 SS2</strain>
    </source>
</reference>
<feature type="region of interest" description="Disordered" evidence="5">
    <location>
        <begin position="1"/>
        <end position="25"/>
    </location>
</feature>
<evidence type="ECO:0000256" key="1">
    <source>
        <dbReference type="ARBA" id="ARBA00006271"/>
    </source>
</evidence>
<evidence type="ECO:0000313" key="8">
    <source>
        <dbReference type="Proteomes" id="UP000053558"/>
    </source>
</evidence>
<dbReference type="GO" id="GO:0005524">
    <property type="term" value="F:ATP binding"/>
    <property type="evidence" value="ECO:0007669"/>
    <property type="project" value="UniProtKB-KW"/>
</dbReference>
<dbReference type="Gene3D" id="3.40.50.300">
    <property type="entry name" value="P-loop containing nucleotide triphosphate hydrolases"/>
    <property type="match status" value="1"/>
</dbReference>
<dbReference type="CDD" id="cd03281">
    <property type="entry name" value="ABC_MSH5_euk"/>
    <property type="match status" value="1"/>
</dbReference>
<evidence type="ECO:0000256" key="5">
    <source>
        <dbReference type="SAM" id="MobiDB-lite"/>
    </source>
</evidence>
<dbReference type="Pfam" id="PF00488">
    <property type="entry name" value="MutS_V"/>
    <property type="match status" value="1"/>
</dbReference>
<dbReference type="InterPro" id="IPR036187">
    <property type="entry name" value="DNA_mismatch_repair_MutS_sf"/>
</dbReference>
<feature type="domain" description="DNA mismatch repair proteins mutS family" evidence="6">
    <location>
        <begin position="725"/>
        <end position="741"/>
    </location>
</feature>
<dbReference type="InterPro" id="IPR000432">
    <property type="entry name" value="DNA_mismatch_repair_MutS_C"/>
</dbReference>
<dbReference type="GeneID" id="19211373"/>
<dbReference type="SUPFAM" id="SSF48334">
    <property type="entry name" value="DNA repair protein MutS, domain III"/>
    <property type="match status" value="1"/>
</dbReference>
<dbReference type="Proteomes" id="UP000053558">
    <property type="component" value="Unassembled WGS sequence"/>
</dbReference>
<evidence type="ECO:0000256" key="4">
    <source>
        <dbReference type="ARBA" id="ARBA00023125"/>
    </source>
</evidence>
<keyword evidence="8" id="KW-1185">Reference proteome</keyword>
<dbReference type="SMART" id="SM00533">
    <property type="entry name" value="MUTSd"/>
    <property type="match status" value="1"/>
</dbReference>
<dbReference type="PROSITE" id="PS00486">
    <property type="entry name" value="DNA_MISMATCH_REPAIR_2"/>
    <property type="match status" value="1"/>
</dbReference>
<dbReference type="GO" id="GO:0005634">
    <property type="term" value="C:nucleus"/>
    <property type="evidence" value="ECO:0007669"/>
    <property type="project" value="TreeGrafter"/>
</dbReference>
<dbReference type="OrthoDB" id="29596at2759"/>
<dbReference type="Pfam" id="PF05192">
    <property type="entry name" value="MutS_III"/>
    <property type="match status" value="1"/>
</dbReference>